<protein>
    <submittedName>
        <fullName evidence="1">Uncharacterized protein</fullName>
    </submittedName>
</protein>
<organism evidence="1">
    <name type="scientific">uncultured Desulfovibrio sp</name>
    <dbReference type="NCBI Taxonomy" id="167968"/>
    <lineage>
        <taxon>Bacteria</taxon>
        <taxon>Pseudomonadati</taxon>
        <taxon>Thermodesulfobacteriota</taxon>
        <taxon>Desulfovibrionia</taxon>
        <taxon>Desulfovibrionales</taxon>
        <taxon>Desulfovibrionaceae</taxon>
        <taxon>Desulfovibrio</taxon>
        <taxon>environmental samples</taxon>
    </lineage>
</organism>
<accession>A0A212L5D6</accession>
<dbReference type="AlphaFoldDB" id="A0A212L5D6"/>
<name>A0A212L5D6_9BACT</name>
<proteinExistence type="predicted"/>
<reference evidence="1" key="1">
    <citation type="submission" date="2016-08" db="EMBL/GenBank/DDBJ databases">
        <authorList>
            <person name="Seilhamer J.J."/>
        </authorList>
    </citation>
    <scope>NUCLEOTIDE SEQUENCE</scope>
    <source>
        <strain evidence="1">86-1</strain>
    </source>
</reference>
<dbReference type="EMBL" id="FMJC01000002">
    <property type="protein sequence ID" value="SCM72773.1"/>
    <property type="molecule type" value="Genomic_DNA"/>
</dbReference>
<evidence type="ECO:0000313" key="1">
    <source>
        <dbReference type="EMBL" id="SCM72773.1"/>
    </source>
</evidence>
<sequence length="32" mass="3337">MEHAVSLRMLSLPVASCVTTLGASVVSYVTTL</sequence>
<gene>
    <name evidence="1" type="ORF">KL86DES1_20829</name>
</gene>